<evidence type="ECO:0000313" key="5">
    <source>
        <dbReference type="EMBL" id="KAF4968010.1"/>
    </source>
</evidence>
<proteinExistence type="inferred from homology"/>
<reference evidence="5" key="1">
    <citation type="journal article" date="2020" name="BMC Genomics">
        <title>Correction to: Identification and distribution of gene clusters required for synthesis of sphingolipid metabolism inhibitors in diverse species of the filamentous fungus Fusarium.</title>
        <authorList>
            <person name="Kim H.S."/>
            <person name="Lohmar J.M."/>
            <person name="Busman M."/>
            <person name="Brown D.W."/>
            <person name="Naumann T.A."/>
            <person name="Divon H.H."/>
            <person name="Lysoe E."/>
            <person name="Uhlig S."/>
            <person name="Proctor R.H."/>
        </authorList>
    </citation>
    <scope>NUCLEOTIDE SEQUENCE</scope>
    <source>
        <strain evidence="5">NRRL 20472</strain>
    </source>
</reference>
<dbReference type="Pfam" id="PF00085">
    <property type="entry name" value="Thioredoxin"/>
    <property type="match status" value="1"/>
</dbReference>
<evidence type="ECO:0000256" key="1">
    <source>
        <dbReference type="ARBA" id="ARBA00008987"/>
    </source>
</evidence>
<sequence>MSAVIDLKSEAQFAELISKIPYVIVQAYAPWCPPCRTISPVYDKYSDTYSQPEKCLFTRLNIDDCDELASELGIRSMPAFYFLRNGDKVGNIVGADQSALKELVQAFSNEAQKTQGDVEGQNDQKTLNDHS</sequence>
<dbReference type="PROSITE" id="PS51352">
    <property type="entry name" value="THIOREDOXIN_2"/>
    <property type="match status" value="1"/>
</dbReference>
<dbReference type="SUPFAM" id="SSF52833">
    <property type="entry name" value="Thioredoxin-like"/>
    <property type="match status" value="1"/>
</dbReference>
<evidence type="ECO:0000256" key="2">
    <source>
        <dbReference type="ARBA" id="ARBA00023157"/>
    </source>
</evidence>
<feature type="compositionally biased region" description="Polar residues" evidence="3">
    <location>
        <begin position="111"/>
        <end position="125"/>
    </location>
</feature>
<dbReference type="OrthoDB" id="10263751at2759"/>
<dbReference type="PRINTS" id="PR00421">
    <property type="entry name" value="THIOREDOXIN"/>
</dbReference>
<evidence type="ECO:0000313" key="6">
    <source>
        <dbReference type="Proteomes" id="UP000622797"/>
    </source>
</evidence>
<dbReference type="Gene3D" id="3.40.30.10">
    <property type="entry name" value="Glutaredoxin"/>
    <property type="match status" value="1"/>
</dbReference>
<name>A0A8H4U1B4_9HYPO</name>
<evidence type="ECO:0000259" key="4">
    <source>
        <dbReference type="PROSITE" id="PS51352"/>
    </source>
</evidence>
<feature type="domain" description="Thioredoxin" evidence="4">
    <location>
        <begin position="1"/>
        <end position="113"/>
    </location>
</feature>
<dbReference type="Proteomes" id="UP000622797">
    <property type="component" value="Unassembled WGS sequence"/>
</dbReference>
<dbReference type="EMBL" id="JABEXW010000212">
    <property type="protein sequence ID" value="KAF4968010.1"/>
    <property type="molecule type" value="Genomic_DNA"/>
</dbReference>
<gene>
    <name evidence="5" type="ORF">FSARC_4571</name>
</gene>
<keyword evidence="2" id="KW-1015">Disulfide bond</keyword>
<dbReference type="InterPro" id="IPR013766">
    <property type="entry name" value="Thioredoxin_domain"/>
</dbReference>
<dbReference type="CDD" id="cd02947">
    <property type="entry name" value="TRX_family"/>
    <property type="match status" value="1"/>
</dbReference>
<feature type="region of interest" description="Disordered" evidence="3">
    <location>
        <begin position="111"/>
        <end position="131"/>
    </location>
</feature>
<comment type="similarity">
    <text evidence="1">Belongs to the thioredoxin family.</text>
</comment>
<organism evidence="5 6">
    <name type="scientific">Fusarium sarcochroum</name>
    <dbReference type="NCBI Taxonomy" id="1208366"/>
    <lineage>
        <taxon>Eukaryota</taxon>
        <taxon>Fungi</taxon>
        <taxon>Dikarya</taxon>
        <taxon>Ascomycota</taxon>
        <taxon>Pezizomycotina</taxon>
        <taxon>Sordariomycetes</taxon>
        <taxon>Hypocreomycetidae</taxon>
        <taxon>Hypocreales</taxon>
        <taxon>Nectriaceae</taxon>
        <taxon>Fusarium</taxon>
        <taxon>Fusarium lateritium species complex</taxon>
    </lineage>
</organism>
<protein>
    <recommendedName>
        <fullName evidence="4">Thioredoxin domain-containing protein</fullName>
    </recommendedName>
</protein>
<accession>A0A8H4U1B4</accession>
<keyword evidence="6" id="KW-1185">Reference proteome</keyword>
<evidence type="ECO:0000256" key="3">
    <source>
        <dbReference type="SAM" id="MobiDB-lite"/>
    </source>
</evidence>
<reference evidence="5" key="2">
    <citation type="submission" date="2020-05" db="EMBL/GenBank/DDBJ databases">
        <authorList>
            <person name="Kim H.-S."/>
            <person name="Proctor R.H."/>
            <person name="Brown D.W."/>
        </authorList>
    </citation>
    <scope>NUCLEOTIDE SEQUENCE</scope>
    <source>
        <strain evidence="5">NRRL 20472</strain>
    </source>
</reference>
<dbReference type="InterPro" id="IPR036249">
    <property type="entry name" value="Thioredoxin-like_sf"/>
</dbReference>
<dbReference type="PANTHER" id="PTHR46115">
    <property type="entry name" value="THIOREDOXIN-LIKE PROTEIN 1"/>
    <property type="match status" value="1"/>
</dbReference>
<dbReference type="AlphaFoldDB" id="A0A8H4U1B4"/>
<comment type="caution">
    <text evidence="5">The sequence shown here is derived from an EMBL/GenBank/DDBJ whole genome shotgun (WGS) entry which is preliminary data.</text>
</comment>